<dbReference type="RefSeq" id="WP_127343621.1">
    <property type="nucleotide sequence ID" value="NZ_RJJX01000009.1"/>
</dbReference>
<keyword evidence="2" id="KW-1185">Reference proteome</keyword>
<evidence type="ECO:0000313" key="2">
    <source>
        <dbReference type="Proteomes" id="UP000282985"/>
    </source>
</evidence>
<dbReference type="EMBL" id="RJJX01000009">
    <property type="protein sequence ID" value="RUT78415.1"/>
    <property type="molecule type" value="Genomic_DNA"/>
</dbReference>
<sequence length="266" mass="31674">MILFTDLKVEKLKPREQIYNEAKEIEEFDLRDLQLTQKTSEVECKLNAVHRFIVENSNLISEDESLLNLIEKVYSDYKCLCLEYEKTTDDKTGELVCNLWFHYKNKMIPLLDILKKDMHYLMSMRSMFIEPDKMPRNLSNEYLYSLDEEELRTIAEEHLQFGTGEGKYAYREIALYFFYNKIEIGENDKRLAKQHAIPDPRELYRHYYNISKGGKLYNRNYGLNIKKISSLLFGTARIKAKEDARLYEKEWNKTVDFLSFGTCLNI</sequence>
<evidence type="ECO:0000313" key="1">
    <source>
        <dbReference type="EMBL" id="RUT78415.1"/>
    </source>
</evidence>
<accession>A0A434AVB0</accession>
<organism evidence="1 2">
    <name type="scientific">Ancylomarina longa</name>
    <dbReference type="NCBI Taxonomy" id="2487017"/>
    <lineage>
        <taxon>Bacteria</taxon>
        <taxon>Pseudomonadati</taxon>
        <taxon>Bacteroidota</taxon>
        <taxon>Bacteroidia</taxon>
        <taxon>Marinilabiliales</taxon>
        <taxon>Marinifilaceae</taxon>
        <taxon>Ancylomarina</taxon>
    </lineage>
</organism>
<protein>
    <submittedName>
        <fullName evidence="1">Uncharacterized protein</fullName>
    </submittedName>
</protein>
<name>A0A434AVB0_9BACT</name>
<proteinExistence type="predicted"/>
<dbReference type="AlphaFoldDB" id="A0A434AVB0"/>
<dbReference type="Proteomes" id="UP000282985">
    <property type="component" value="Unassembled WGS sequence"/>
</dbReference>
<comment type="caution">
    <text evidence="1">The sequence shown here is derived from an EMBL/GenBank/DDBJ whole genome shotgun (WGS) entry which is preliminary data.</text>
</comment>
<reference evidence="1 2" key="1">
    <citation type="submission" date="2018-11" db="EMBL/GenBank/DDBJ databases">
        <title>Parancylomarina longa gen. nov., sp. nov., isolated from sediments of southern Okinawa.</title>
        <authorList>
            <person name="Fu T."/>
        </authorList>
    </citation>
    <scope>NUCLEOTIDE SEQUENCE [LARGE SCALE GENOMIC DNA]</scope>
    <source>
        <strain evidence="1 2">T3-2 S1-C</strain>
    </source>
</reference>
<gene>
    <name evidence="1" type="ORF">DLK05_08835</name>
</gene>